<sequence>MINEKTIIFHVQSYIWCAIFFLSCQFINMNEIILRTPNYYRGIDPQHYYRSSSGDALEGKATRATDFKNVYLSDLLNNPKCSVSFTVYRDVDDKTAHVKTSSSDVKGGIVMSYNPETNLLAIDCAKKRPNRLSTLFRRTNKVRYVEPNKITVSSIGRYCLLRRVSRSASSPKARPSPKARSTSSPKARPSPKTRSTSSPKAMFRGGKRTRITIKNNRVHKTHGW</sequence>
<feature type="region of interest" description="Disordered" evidence="1">
    <location>
        <begin position="166"/>
        <end position="224"/>
    </location>
</feature>
<evidence type="ECO:0000256" key="1">
    <source>
        <dbReference type="SAM" id="MobiDB-lite"/>
    </source>
</evidence>
<feature type="transmembrane region" description="Helical" evidence="2">
    <location>
        <begin position="7"/>
        <end position="28"/>
    </location>
</feature>
<keyword evidence="2" id="KW-0812">Transmembrane</keyword>
<feature type="compositionally biased region" description="Low complexity" evidence="1">
    <location>
        <begin position="190"/>
        <end position="201"/>
    </location>
</feature>
<name>A0A6C0I4W3_9ZZZZ</name>
<dbReference type="EMBL" id="MN740102">
    <property type="protein sequence ID" value="QHT87832.1"/>
    <property type="molecule type" value="Genomic_DNA"/>
</dbReference>
<feature type="compositionally biased region" description="Basic residues" evidence="1">
    <location>
        <begin position="205"/>
        <end position="224"/>
    </location>
</feature>
<evidence type="ECO:0000256" key="2">
    <source>
        <dbReference type="SAM" id="Phobius"/>
    </source>
</evidence>
<dbReference type="PROSITE" id="PS51257">
    <property type="entry name" value="PROKAR_LIPOPROTEIN"/>
    <property type="match status" value="1"/>
</dbReference>
<reference evidence="3" key="1">
    <citation type="journal article" date="2020" name="Nature">
        <title>Giant virus diversity and host interactions through global metagenomics.</title>
        <authorList>
            <person name="Schulz F."/>
            <person name="Roux S."/>
            <person name="Paez-Espino D."/>
            <person name="Jungbluth S."/>
            <person name="Walsh D.A."/>
            <person name="Denef V.J."/>
            <person name="McMahon K.D."/>
            <person name="Konstantinidis K.T."/>
            <person name="Eloe-Fadrosh E.A."/>
            <person name="Kyrpides N.C."/>
            <person name="Woyke T."/>
        </authorList>
    </citation>
    <scope>NUCLEOTIDE SEQUENCE</scope>
    <source>
        <strain evidence="3">GVMAG-M-3300023184-191</strain>
    </source>
</reference>
<evidence type="ECO:0000313" key="3">
    <source>
        <dbReference type="EMBL" id="QHT87832.1"/>
    </source>
</evidence>
<feature type="compositionally biased region" description="Low complexity" evidence="1">
    <location>
        <begin position="166"/>
        <end position="181"/>
    </location>
</feature>
<proteinExistence type="predicted"/>
<keyword evidence="2" id="KW-0472">Membrane</keyword>
<keyword evidence="2" id="KW-1133">Transmembrane helix</keyword>
<accession>A0A6C0I4W3</accession>
<dbReference type="AlphaFoldDB" id="A0A6C0I4W3"/>
<organism evidence="3">
    <name type="scientific">viral metagenome</name>
    <dbReference type="NCBI Taxonomy" id="1070528"/>
    <lineage>
        <taxon>unclassified sequences</taxon>
        <taxon>metagenomes</taxon>
        <taxon>organismal metagenomes</taxon>
    </lineage>
</organism>
<protein>
    <submittedName>
        <fullName evidence="3">Uncharacterized protein</fullName>
    </submittedName>
</protein>